<sequence>MDYVFAVTLPIYLGIALGYLAVRLDWLEPADVRTLGKYTVRVGVPALLFKSISHQSLGAVFNPDYLAVYALGSLASMALVMLFATRVLRRPFALAALEGLGASGSNSMFLGYPIAVQVIGPVAGLALALCALVENLLVIPLGLALADAQGGEGGARLGPMLRANLVNLSRNPMIVAMVAGLMVSASGLQMPEVLDKFVAMTASATSPVALFVIGGSLVGLRLSGIRSDIALIVLGKLVLHPLCVLVLVLVFPPANLLLGTAAVLFAAVPMMSIYPVLAQRHGHERLCSAALLVATVMSFATIGLYLAWMPAHWLPPH</sequence>
<dbReference type="GO" id="GO:0055085">
    <property type="term" value="P:transmembrane transport"/>
    <property type="evidence" value="ECO:0007669"/>
    <property type="project" value="InterPro"/>
</dbReference>
<dbReference type="Proteomes" id="UP000260665">
    <property type="component" value="Unassembled WGS sequence"/>
</dbReference>
<feature type="transmembrane region" description="Helical" evidence="7">
    <location>
        <begin position="66"/>
        <end position="85"/>
    </location>
</feature>
<dbReference type="InterPro" id="IPR004776">
    <property type="entry name" value="Mem_transp_PIN-like"/>
</dbReference>
<keyword evidence="9" id="KW-1185">Reference proteome</keyword>
<keyword evidence="6 7" id="KW-0472">Membrane</keyword>
<proteinExistence type="predicted"/>
<organism evidence="8 9">
    <name type="scientific">Rhodoferax lacus</name>
    <dbReference type="NCBI Taxonomy" id="2184758"/>
    <lineage>
        <taxon>Bacteria</taxon>
        <taxon>Pseudomonadati</taxon>
        <taxon>Pseudomonadota</taxon>
        <taxon>Betaproteobacteria</taxon>
        <taxon>Burkholderiales</taxon>
        <taxon>Comamonadaceae</taxon>
        <taxon>Rhodoferax</taxon>
    </lineage>
</organism>
<dbReference type="AlphaFoldDB" id="A0A3E1RF77"/>
<evidence type="ECO:0000313" key="9">
    <source>
        <dbReference type="Proteomes" id="UP000260665"/>
    </source>
</evidence>
<dbReference type="GO" id="GO:0016020">
    <property type="term" value="C:membrane"/>
    <property type="evidence" value="ECO:0007669"/>
    <property type="project" value="UniProtKB-SubCell"/>
</dbReference>
<feature type="transmembrane region" description="Helical" evidence="7">
    <location>
        <begin position="229"/>
        <end position="251"/>
    </location>
</feature>
<dbReference type="OrthoDB" id="3435874at2"/>
<evidence type="ECO:0000256" key="7">
    <source>
        <dbReference type="SAM" id="Phobius"/>
    </source>
</evidence>
<feature type="transmembrane region" description="Helical" evidence="7">
    <location>
        <begin position="118"/>
        <end position="145"/>
    </location>
</feature>
<dbReference type="PANTHER" id="PTHR36838:SF3">
    <property type="entry name" value="TRANSPORTER AUXIN EFFLUX CARRIER EC FAMILY"/>
    <property type="match status" value="1"/>
</dbReference>
<keyword evidence="3" id="KW-1003">Cell membrane</keyword>
<name>A0A3E1RF77_9BURK</name>
<feature type="transmembrane region" description="Helical" evidence="7">
    <location>
        <begin position="257"/>
        <end position="277"/>
    </location>
</feature>
<evidence type="ECO:0000256" key="4">
    <source>
        <dbReference type="ARBA" id="ARBA00022692"/>
    </source>
</evidence>
<evidence type="ECO:0000256" key="1">
    <source>
        <dbReference type="ARBA" id="ARBA00004141"/>
    </source>
</evidence>
<keyword evidence="2" id="KW-0813">Transport</keyword>
<keyword evidence="5 7" id="KW-1133">Transmembrane helix</keyword>
<feature type="transmembrane region" description="Helical" evidence="7">
    <location>
        <begin position="92"/>
        <end position="112"/>
    </location>
</feature>
<feature type="transmembrane region" description="Helical" evidence="7">
    <location>
        <begin position="289"/>
        <end position="308"/>
    </location>
</feature>
<evidence type="ECO:0000256" key="5">
    <source>
        <dbReference type="ARBA" id="ARBA00022989"/>
    </source>
</evidence>
<evidence type="ECO:0000313" key="8">
    <source>
        <dbReference type="EMBL" id="RFO97250.1"/>
    </source>
</evidence>
<feature type="transmembrane region" description="Helical" evidence="7">
    <location>
        <begin position="6"/>
        <end position="26"/>
    </location>
</feature>
<reference evidence="8 9" key="1">
    <citation type="submission" date="2018-05" db="EMBL/GenBank/DDBJ databases">
        <title>Rhodoferax soyangensis sp.nov., isolated from an oligotrophic freshwater lake.</title>
        <authorList>
            <person name="Park M."/>
        </authorList>
    </citation>
    <scope>NUCLEOTIDE SEQUENCE [LARGE SCALE GENOMIC DNA]</scope>
    <source>
        <strain evidence="8 9">IMCC26218</strain>
    </source>
</reference>
<feature type="transmembrane region" description="Helical" evidence="7">
    <location>
        <begin position="165"/>
        <end position="185"/>
    </location>
</feature>
<evidence type="ECO:0000256" key="2">
    <source>
        <dbReference type="ARBA" id="ARBA00022448"/>
    </source>
</evidence>
<protein>
    <submittedName>
        <fullName evidence="8">Permease</fullName>
    </submittedName>
</protein>
<dbReference type="PANTHER" id="PTHR36838">
    <property type="entry name" value="AUXIN EFFLUX CARRIER FAMILY PROTEIN"/>
    <property type="match status" value="1"/>
</dbReference>
<dbReference type="RefSeq" id="WP_117176249.1">
    <property type="nucleotide sequence ID" value="NZ_QFZK01000004.1"/>
</dbReference>
<dbReference type="EMBL" id="QFZK01000004">
    <property type="protein sequence ID" value="RFO97250.1"/>
    <property type="molecule type" value="Genomic_DNA"/>
</dbReference>
<dbReference type="Pfam" id="PF03547">
    <property type="entry name" value="Mem_trans"/>
    <property type="match status" value="1"/>
</dbReference>
<evidence type="ECO:0000256" key="3">
    <source>
        <dbReference type="ARBA" id="ARBA00022475"/>
    </source>
</evidence>
<evidence type="ECO:0000256" key="6">
    <source>
        <dbReference type="ARBA" id="ARBA00023136"/>
    </source>
</evidence>
<comment type="caution">
    <text evidence="8">The sequence shown here is derived from an EMBL/GenBank/DDBJ whole genome shotgun (WGS) entry which is preliminary data.</text>
</comment>
<feature type="transmembrane region" description="Helical" evidence="7">
    <location>
        <begin position="197"/>
        <end position="222"/>
    </location>
</feature>
<keyword evidence="4 7" id="KW-0812">Transmembrane</keyword>
<accession>A0A3E1RF77</accession>
<comment type="subcellular location">
    <subcellularLocation>
        <location evidence="1">Membrane</location>
        <topology evidence="1">Multi-pass membrane protein</topology>
    </subcellularLocation>
</comment>
<gene>
    <name evidence="8" type="ORF">DIC66_08945</name>
</gene>